<protein>
    <submittedName>
        <fullName evidence="2">Uncharacterized protein</fullName>
    </submittedName>
</protein>
<keyword evidence="1" id="KW-0175">Coiled coil</keyword>
<organism evidence="2 3">
    <name type="scientific">SAR324 cluster bacterium</name>
    <dbReference type="NCBI Taxonomy" id="2024889"/>
    <lineage>
        <taxon>Bacteria</taxon>
        <taxon>Deltaproteobacteria</taxon>
        <taxon>SAR324 cluster</taxon>
    </lineage>
</organism>
<gene>
    <name evidence="2" type="ORF">CMN54_14385</name>
</gene>
<sequence>MPITGFNELVEELKLMREQFKDQQERQALEQLKREQLESCIEDLQQQLSMEKLKRQQLETYIAELLSRSGKLPFVNELPATATFFEEVFQK</sequence>
<reference evidence="3" key="1">
    <citation type="submission" date="2017-09" db="EMBL/GenBank/DDBJ databases">
        <title>The Reconstruction of 2,631 Draft Metagenome-Assembled Genomes from the Global Oceans.</title>
        <authorList>
            <person name="Tully B.J."/>
            <person name="Graham E.D."/>
            <person name="Heidelberg J.F."/>
        </authorList>
    </citation>
    <scope>NUCLEOTIDE SEQUENCE [LARGE SCALE GENOMIC DNA]</scope>
</reference>
<dbReference type="EMBL" id="NZEX01000174">
    <property type="protein sequence ID" value="MAH64598.1"/>
    <property type="molecule type" value="Genomic_DNA"/>
</dbReference>
<feature type="coiled-coil region" evidence="1">
    <location>
        <begin position="6"/>
        <end position="61"/>
    </location>
</feature>
<proteinExistence type="predicted"/>
<accession>A0A2D6YN22</accession>
<dbReference type="AlphaFoldDB" id="A0A2D6YN22"/>
<evidence type="ECO:0000256" key="1">
    <source>
        <dbReference type="SAM" id="Coils"/>
    </source>
</evidence>
<evidence type="ECO:0000313" key="2">
    <source>
        <dbReference type="EMBL" id="MAH64598.1"/>
    </source>
</evidence>
<dbReference type="Proteomes" id="UP000226525">
    <property type="component" value="Unassembled WGS sequence"/>
</dbReference>
<name>A0A2D6YN22_9DELT</name>
<comment type="caution">
    <text evidence="2">The sequence shown here is derived from an EMBL/GenBank/DDBJ whole genome shotgun (WGS) entry which is preliminary data.</text>
</comment>
<evidence type="ECO:0000313" key="3">
    <source>
        <dbReference type="Proteomes" id="UP000226525"/>
    </source>
</evidence>